<keyword evidence="3" id="KW-1185">Reference proteome</keyword>
<feature type="region of interest" description="Disordered" evidence="1">
    <location>
        <begin position="1"/>
        <end position="30"/>
    </location>
</feature>
<dbReference type="Proteomes" id="UP000053750">
    <property type="component" value="Unassembled WGS sequence"/>
</dbReference>
<reference evidence="2 3" key="1">
    <citation type="submission" date="2014-02" db="EMBL/GenBank/DDBJ databases">
        <title>Genome sequence of Paenibacillus darwinianus reveals adaptive mechanisms for survival in Antarctic soils.</title>
        <authorList>
            <person name="Dsouza M."/>
            <person name="Taylor M.W."/>
            <person name="Turner S.J."/>
            <person name="Aislabie J."/>
        </authorList>
    </citation>
    <scope>NUCLEOTIDE SEQUENCE [LARGE SCALE GENOMIC DNA]</scope>
    <source>
        <strain evidence="2 3">CE1</strain>
    </source>
</reference>
<evidence type="ECO:0000256" key="1">
    <source>
        <dbReference type="SAM" id="MobiDB-lite"/>
    </source>
</evidence>
<dbReference type="EMBL" id="JFHU01000168">
    <property type="protein sequence ID" value="EXX87108.1"/>
    <property type="molecule type" value="Genomic_DNA"/>
</dbReference>
<accession>A0A9W5W6M2</accession>
<name>A0A9W5W6M2_9BACL</name>
<gene>
    <name evidence="2" type="ORF">BG53_04800</name>
</gene>
<comment type="caution">
    <text evidence="2">The sequence shown here is derived from an EMBL/GenBank/DDBJ whole genome shotgun (WGS) entry which is preliminary data.</text>
</comment>
<sequence length="60" mass="6820">MLMKKLLRNSANPSVRPPAGNQAAEVREPLAGYRRPFREKADGSCYNKRDTHFGDCRRSV</sequence>
<evidence type="ECO:0000313" key="3">
    <source>
        <dbReference type="Proteomes" id="UP000053750"/>
    </source>
</evidence>
<protein>
    <submittedName>
        <fullName evidence="2">Uncharacterized protein</fullName>
    </submittedName>
</protein>
<evidence type="ECO:0000313" key="2">
    <source>
        <dbReference type="EMBL" id="EXX87108.1"/>
    </source>
</evidence>
<dbReference type="AlphaFoldDB" id="A0A9W5W6M2"/>
<organism evidence="2 3">
    <name type="scientific">Paenibacillus darwinianus</name>
    <dbReference type="NCBI Taxonomy" id="1380763"/>
    <lineage>
        <taxon>Bacteria</taxon>
        <taxon>Bacillati</taxon>
        <taxon>Bacillota</taxon>
        <taxon>Bacilli</taxon>
        <taxon>Bacillales</taxon>
        <taxon>Paenibacillaceae</taxon>
        <taxon>Paenibacillus</taxon>
    </lineage>
</organism>
<proteinExistence type="predicted"/>